<evidence type="ECO:0000313" key="3">
    <source>
        <dbReference type="Proteomes" id="UP001243330"/>
    </source>
</evidence>
<evidence type="ECO:0000256" key="1">
    <source>
        <dbReference type="SAM" id="MobiDB-lite"/>
    </source>
</evidence>
<proteinExistence type="predicted"/>
<feature type="region of interest" description="Disordered" evidence="1">
    <location>
        <begin position="165"/>
        <end position="211"/>
    </location>
</feature>
<name>A0AAD9ARZ5_9PEZI</name>
<protein>
    <submittedName>
        <fullName evidence="2">Uncharacterized protein</fullName>
    </submittedName>
</protein>
<dbReference type="Proteomes" id="UP001243330">
    <property type="component" value="Unassembled WGS sequence"/>
</dbReference>
<comment type="caution">
    <text evidence="2">The sequence shown here is derived from an EMBL/GenBank/DDBJ whole genome shotgun (WGS) entry which is preliminary data.</text>
</comment>
<accession>A0AAD9ARZ5</accession>
<feature type="compositionally biased region" description="Polar residues" evidence="1">
    <location>
        <begin position="180"/>
        <end position="196"/>
    </location>
</feature>
<gene>
    <name evidence="2" type="ORF">CCHR01_04960</name>
</gene>
<sequence length="211" mass="23471">MMGGIRPHILISLFPRGGVYGGVSFPRQQACSPDTVADRVQGDARERLQTPPCHQTDSYNHSRAAQQRVVRPSIWILSRRNGRCLRDRRQNPEMGDHLVMGDGGSIRSQRENAHRVQHCSRVVGEPDVDKVRVSWDGFDANTSAPRHTLIVERDAKQKPIINASFDSSQPAVESPIDNEANGTFDSSSPHSASRWRQTAEDETGDHRSAAE</sequence>
<keyword evidence="3" id="KW-1185">Reference proteome</keyword>
<organism evidence="2 3">
    <name type="scientific">Colletotrichum chrysophilum</name>
    <dbReference type="NCBI Taxonomy" id="1836956"/>
    <lineage>
        <taxon>Eukaryota</taxon>
        <taxon>Fungi</taxon>
        <taxon>Dikarya</taxon>
        <taxon>Ascomycota</taxon>
        <taxon>Pezizomycotina</taxon>
        <taxon>Sordariomycetes</taxon>
        <taxon>Hypocreomycetidae</taxon>
        <taxon>Glomerellales</taxon>
        <taxon>Glomerellaceae</taxon>
        <taxon>Colletotrichum</taxon>
        <taxon>Colletotrichum gloeosporioides species complex</taxon>
    </lineage>
</organism>
<evidence type="ECO:0000313" key="2">
    <source>
        <dbReference type="EMBL" id="KAK1852414.1"/>
    </source>
</evidence>
<dbReference type="EMBL" id="JAQOWY010000075">
    <property type="protein sequence ID" value="KAK1852414.1"/>
    <property type="molecule type" value="Genomic_DNA"/>
</dbReference>
<reference evidence="2" key="1">
    <citation type="submission" date="2023-01" db="EMBL/GenBank/DDBJ databases">
        <title>Colletotrichum chrysophilum M932 genome sequence.</title>
        <authorList>
            <person name="Baroncelli R."/>
        </authorList>
    </citation>
    <scope>NUCLEOTIDE SEQUENCE</scope>
    <source>
        <strain evidence="2">M932</strain>
    </source>
</reference>
<dbReference type="AlphaFoldDB" id="A0AAD9ARZ5"/>